<feature type="non-terminal residue" evidence="8">
    <location>
        <position position="246"/>
    </location>
</feature>
<feature type="transmembrane region" description="Helical" evidence="6">
    <location>
        <begin position="220"/>
        <end position="241"/>
    </location>
</feature>
<keyword evidence="4 6" id="KW-1133">Transmembrane helix</keyword>
<keyword evidence="9" id="KW-1185">Reference proteome</keyword>
<keyword evidence="2" id="KW-1003">Cell membrane</keyword>
<dbReference type="HOGENOM" id="CLU_1135611_0_0_5"/>
<feature type="transmembrane region" description="Helical" evidence="6">
    <location>
        <begin position="90"/>
        <end position="109"/>
    </location>
</feature>
<dbReference type="AlphaFoldDB" id="D5RJ43"/>
<dbReference type="Gene3D" id="1.20.1250.20">
    <property type="entry name" value="MFS general substrate transporter like domains"/>
    <property type="match status" value="1"/>
</dbReference>
<evidence type="ECO:0000256" key="5">
    <source>
        <dbReference type="ARBA" id="ARBA00023136"/>
    </source>
</evidence>
<dbReference type="InterPro" id="IPR011701">
    <property type="entry name" value="MFS"/>
</dbReference>
<dbReference type="InterPro" id="IPR036259">
    <property type="entry name" value="MFS_trans_sf"/>
</dbReference>
<organism evidence="8 9">
    <name type="scientific">Pseudoroseomonas cervicalis ATCC 49957</name>
    <dbReference type="NCBI Taxonomy" id="525371"/>
    <lineage>
        <taxon>Bacteria</taxon>
        <taxon>Pseudomonadati</taxon>
        <taxon>Pseudomonadota</taxon>
        <taxon>Alphaproteobacteria</taxon>
        <taxon>Acetobacterales</taxon>
        <taxon>Roseomonadaceae</taxon>
        <taxon>Roseomonas</taxon>
    </lineage>
</organism>
<keyword evidence="5 6" id="KW-0472">Membrane</keyword>
<evidence type="ECO:0000256" key="4">
    <source>
        <dbReference type="ARBA" id="ARBA00022989"/>
    </source>
</evidence>
<sequence>MDAIQAEAWRMSAPAAGPRKATIVTALGLSQTLAWASSYYLPAILARPMAEELGLSTSTVYACFSGALLITALLGPWTGRVIDRRGGRDMLAASNLVFIAGLLGLAFAQGPWSLAAAWALLGIGMAMGLYDSAFATLAGLYGALAKGPITGVTLFAGFASTIGWPLSAWMGAEWGWRGACLGWALAHLLIGLPLNLLLPKAPPPAPKSAADGPVAPAPRHAMLVLAFFFAATTVVSGAVGAHQPAL</sequence>
<dbReference type="PANTHER" id="PTHR43124">
    <property type="entry name" value="PURINE EFFLUX PUMP PBUE"/>
    <property type="match status" value="1"/>
</dbReference>
<name>D5RJ43_9PROT</name>
<dbReference type="InterPro" id="IPR020846">
    <property type="entry name" value="MFS_dom"/>
</dbReference>
<dbReference type="GO" id="GO:0022857">
    <property type="term" value="F:transmembrane transporter activity"/>
    <property type="evidence" value="ECO:0007669"/>
    <property type="project" value="InterPro"/>
</dbReference>
<reference evidence="8 9" key="1">
    <citation type="submission" date="2010-04" db="EMBL/GenBank/DDBJ databases">
        <authorList>
            <person name="Qin X."/>
            <person name="Bachman B."/>
            <person name="Battles P."/>
            <person name="Bell A."/>
            <person name="Bess C."/>
            <person name="Bickham C."/>
            <person name="Chaboub L."/>
            <person name="Chen D."/>
            <person name="Coyle M."/>
            <person name="Deiros D.R."/>
            <person name="Dinh H."/>
            <person name="Forbes L."/>
            <person name="Fowler G."/>
            <person name="Francisco L."/>
            <person name="Fu Q."/>
            <person name="Gubbala S."/>
            <person name="Hale W."/>
            <person name="Han Y."/>
            <person name="Hemphill L."/>
            <person name="Highlander S.K."/>
            <person name="Hirani K."/>
            <person name="Hogues M."/>
            <person name="Jackson L."/>
            <person name="Jakkamsetti A."/>
            <person name="Javaid M."/>
            <person name="Jiang H."/>
            <person name="Korchina V."/>
            <person name="Kovar C."/>
            <person name="Lara F."/>
            <person name="Lee S."/>
            <person name="Mata R."/>
            <person name="Mathew T."/>
            <person name="Moen C."/>
            <person name="Morales K."/>
            <person name="Munidasa M."/>
            <person name="Nazareth L."/>
            <person name="Ngo R."/>
            <person name="Nguyen L."/>
            <person name="Okwuonu G."/>
            <person name="Ongeri F."/>
            <person name="Patil S."/>
            <person name="Petrosino J."/>
            <person name="Pham C."/>
            <person name="Pham P."/>
            <person name="Pu L.-L."/>
            <person name="Puazo M."/>
            <person name="Raj R."/>
            <person name="Reid J."/>
            <person name="Rouhana J."/>
            <person name="Saada N."/>
            <person name="Shang Y."/>
            <person name="Simmons D."/>
            <person name="Thornton R."/>
            <person name="Warren J."/>
            <person name="Weissenberger G."/>
            <person name="Zhang J."/>
            <person name="Zhang L."/>
            <person name="Zhou C."/>
            <person name="Zhu D."/>
            <person name="Muzny D."/>
            <person name="Worley K."/>
            <person name="Gibbs R."/>
        </authorList>
    </citation>
    <scope>NUCLEOTIDE SEQUENCE [LARGE SCALE GENOMIC DNA]</scope>
    <source>
        <strain evidence="8 9">ATCC 49957</strain>
    </source>
</reference>
<proteinExistence type="predicted"/>
<dbReference type="Proteomes" id="UP000005324">
    <property type="component" value="Unassembled WGS sequence"/>
</dbReference>
<keyword evidence="3 6" id="KW-0812">Transmembrane</keyword>
<dbReference type="GO" id="GO:0005886">
    <property type="term" value="C:plasma membrane"/>
    <property type="evidence" value="ECO:0007669"/>
    <property type="project" value="UniProtKB-SubCell"/>
</dbReference>
<accession>D5RJ43</accession>
<feature type="transmembrane region" description="Helical" evidence="6">
    <location>
        <begin position="53"/>
        <end position="78"/>
    </location>
</feature>
<dbReference type="Pfam" id="PF07690">
    <property type="entry name" value="MFS_1"/>
    <property type="match status" value="1"/>
</dbReference>
<feature type="transmembrane region" description="Helical" evidence="6">
    <location>
        <begin position="21"/>
        <end position="41"/>
    </location>
</feature>
<evidence type="ECO:0000256" key="3">
    <source>
        <dbReference type="ARBA" id="ARBA00022692"/>
    </source>
</evidence>
<evidence type="ECO:0000256" key="2">
    <source>
        <dbReference type="ARBA" id="ARBA00022475"/>
    </source>
</evidence>
<evidence type="ECO:0000256" key="6">
    <source>
        <dbReference type="SAM" id="Phobius"/>
    </source>
</evidence>
<dbReference type="EMBL" id="ADVL01000181">
    <property type="protein sequence ID" value="EFH12690.1"/>
    <property type="molecule type" value="Genomic_DNA"/>
</dbReference>
<evidence type="ECO:0000313" key="9">
    <source>
        <dbReference type="Proteomes" id="UP000005324"/>
    </source>
</evidence>
<comment type="subcellular location">
    <subcellularLocation>
        <location evidence="1">Cell membrane</location>
        <topology evidence="1">Multi-pass membrane protein</topology>
    </subcellularLocation>
</comment>
<evidence type="ECO:0000256" key="1">
    <source>
        <dbReference type="ARBA" id="ARBA00004651"/>
    </source>
</evidence>
<evidence type="ECO:0000313" key="8">
    <source>
        <dbReference type="EMBL" id="EFH12690.1"/>
    </source>
</evidence>
<evidence type="ECO:0000259" key="7">
    <source>
        <dbReference type="PROSITE" id="PS50850"/>
    </source>
</evidence>
<protein>
    <recommendedName>
        <fullName evidence="7">Major facilitator superfamily (MFS) profile domain-containing protein</fullName>
    </recommendedName>
</protein>
<dbReference type="PROSITE" id="PS50850">
    <property type="entry name" value="MFS"/>
    <property type="match status" value="1"/>
</dbReference>
<feature type="transmembrane region" description="Helical" evidence="6">
    <location>
        <begin position="176"/>
        <end position="199"/>
    </location>
</feature>
<gene>
    <name evidence="8" type="ORF">HMPREF0731_1103</name>
</gene>
<dbReference type="PANTHER" id="PTHR43124:SF3">
    <property type="entry name" value="CHLORAMPHENICOL EFFLUX PUMP RV0191"/>
    <property type="match status" value="1"/>
</dbReference>
<feature type="domain" description="Major facilitator superfamily (MFS) profile" evidence="7">
    <location>
        <begin position="23"/>
        <end position="246"/>
    </location>
</feature>
<dbReference type="InterPro" id="IPR050189">
    <property type="entry name" value="MFS_Efflux_Transporters"/>
</dbReference>
<comment type="caution">
    <text evidence="8">The sequence shown here is derived from an EMBL/GenBank/DDBJ whole genome shotgun (WGS) entry which is preliminary data.</text>
</comment>
<dbReference type="SUPFAM" id="SSF103473">
    <property type="entry name" value="MFS general substrate transporter"/>
    <property type="match status" value="1"/>
</dbReference>